<sequence>MDKEKNLIEGLLMICQSNNLEEKSSETLKLRSELQSASQKPNMRTKKKTFRASSSRMKFSLLKK</sequence>
<organism evidence="2 3">
    <name type="scientific">Clunio marinus</name>
    <dbReference type="NCBI Taxonomy" id="568069"/>
    <lineage>
        <taxon>Eukaryota</taxon>
        <taxon>Metazoa</taxon>
        <taxon>Ecdysozoa</taxon>
        <taxon>Arthropoda</taxon>
        <taxon>Hexapoda</taxon>
        <taxon>Insecta</taxon>
        <taxon>Pterygota</taxon>
        <taxon>Neoptera</taxon>
        <taxon>Endopterygota</taxon>
        <taxon>Diptera</taxon>
        <taxon>Nematocera</taxon>
        <taxon>Chironomoidea</taxon>
        <taxon>Chironomidae</taxon>
        <taxon>Clunio</taxon>
    </lineage>
</organism>
<evidence type="ECO:0000313" key="3">
    <source>
        <dbReference type="Proteomes" id="UP000183832"/>
    </source>
</evidence>
<accession>A0A1J1I1D3</accession>
<dbReference type="AlphaFoldDB" id="A0A1J1I1D3"/>
<dbReference type="Proteomes" id="UP000183832">
    <property type="component" value="Unassembled WGS sequence"/>
</dbReference>
<keyword evidence="3" id="KW-1185">Reference proteome</keyword>
<name>A0A1J1I1D3_9DIPT</name>
<reference evidence="2 3" key="1">
    <citation type="submission" date="2015-04" db="EMBL/GenBank/DDBJ databases">
        <authorList>
            <person name="Syromyatnikov M.Y."/>
            <person name="Popov V.N."/>
        </authorList>
    </citation>
    <scope>NUCLEOTIDE SEQUENCE [LARGE SCALE GENOMIC DNA]</scope>
</reference>
<gene>
    <name evidence="2" type="ORF">CLUMA_CG006215</name>
</gene>
<protein>
    <submittedName>
        <fullName evidence="2">CLUMA_CG006215, isoform A</fullName>
    </submittedName>
</protein>
<evidence type="ECO:0000313" key="2">
    <source>
        <dbReference type="EMBL" id="CRK92654.1"/>
    </source>
</evidence>
<feature type="region of interest" description="Disordered" evidence="1">
    <location>
        <begin position="31"/>
        <end position="64"/>
    </location>
</feature>
<evidence type="ECO:0000256" key="1">
    <source>
        <dbReference type="SAM" id="MobiDB-lite"/>
    </source>
</evidence>
<dbReference type="EMBL" id="CVRI01000034">
    <property type="protein sequence ID" value="CRK92654.1"/>
    <property type="molecule type" value="Genomic_DNA"/>
</dbReference>
<feature type="compositionally biased region" description="Polar residues" evidence="1">
    <location>
        <begin position="33"/>
        <end position="42"/>
    </location>
</feature>
<proteinExistence type="predicted"/>